<sequence length="123" mass="13583">MSPRLRYTWPTALSSFNGIVFSGARVLSGMAGNGVTRVSGPASSVCDGQRSGRGSQYCRREVVRRGALETEEWYRGNIGGRDARRGIKNRNEVQQARRRAEPVPDAKRATRRPISSGAPHRNQ</sequence>
<reference evidence="2 3" key="1">
    <citation type="submission" date="2018-08" db="EMBL/GenBank/DDBJ databases">
        <title>Comparative analysis of Burkholderia isolates from Puerto Rico.</title>
        <authorList>
            <person name="Hall C."/>
            <person name="Sahl J."/>
            <person name="Wagner D."/>
        </authorList>
    </citation>
    <scope>NUCLEOTIDE SEQUENCE [LARGE SCALE GENOMIC DNA]</scope>
    <source>
        <strain evidence="2 3">Bp9025</strain>
    </source>
</reference>
<name>A0A3N8PG21_9BURK</name>
<dbReference type="EMBL" id="QTQV01000020">
    <property type="protein sequence ID" value="RQT10070.1"/>
    <property type="molecule type" value="Genomic_DNA"/>
</dbReference>
<evidence type="ECO:0000313" key="2">
    <source>
        <dbReference type="EMBL" id="RQT10070.1"/>
    </source>
</evidence>
<feature type="compositionally biased region" description="Basic and acidic residues" evidence="1">
    <location>
        <begin position="98"/>
        <end position="108"/>
    </location>
</feature>
<dbReference type="AlphaFoldDB" id="A0A3N8PG21"/>
<evidence type="ECO:0000256" key="1">
    <source>
        <dbReference type="SAM" id="MobiDB-lite"/>
    </source>
</evidence>
<gene>
    <name evidence="2" type="ORF">DF051_28585</name>
</gene>
<feature type="region of interest" description="Disordered" evidence="1">
    <location>
        <begin position="78"/>
        <end position="123"/>
    </location>
</feature>
<dbReference type="Proteomes" id="UP000277921">
    <property type="component" value="Unassembled WGS sequence"/>
</dbReference>
<protein>
    <submittedName>
        <fullName evidence="2">Uncharacterized protein</fullName>
    </submittedName>
</protein>
<evidence type="ECO:0000313" key="3">
    <source>
        <dbReference type="Proteomes" id="UP000277921"/>
    </source>
</evidence>
<organism evidence="2 3">
    <name type="scientific">Burkholderia contaminans</name>
    <dbReference type="NCBI Taxonomy" id="488447"/>
    <lineage>
        <taxon>Bacteria</taxon>
        <taxon>Pseudomonadati</taxon>
        <taxon>Pseudomonadota</taxon>
        <taxon>Betaproteobacteria</taxon>
        <taxon>Burkholderiales</taxon>
        <taxon>Burkholderiaceae</taxon>
        <taxon>Burkholderia</taxon>
        <taxon>Burkholderia cepacia complex</taxon>
    </lineage>
</organism>
<comment type="caution">
    <text evidence="2">The sequence shown here is derived from an EMBL/GenBank/DDBJ whole genome shotgun (WGS) entry which is preliminary data.</text>
</comment>
<feature type="compositionally biased region" description="Basic and acidic residues" evidence="1">
    <location>
        <begin position="81"/>
        <end position="91"/>
    </location>
</feature>
<proteinExistence type="predicted"/>
<accession>A0A3N8PG21</accession>